<feature type="compositionally biased region" description="Acidic residues" evidence="7">
    <location>
        <begin position="181"/>
        <end position="191"/>
    </location>
</feature>
<comment type="similarity">
    <text evidence="2 6">Belongs to the enhancer of polycomb family.</text>
</comment>
<evidence type="ECO:0000259" key="8">
    <source>
        <dbReference type="Pfam" id="PF10513"/>
    </source>
</evidence>
<protein>
    <recommendedName>
        <fullName evidence="6">Enhancer of polycomb-like protein</fullName>
    </recommendedName>
</protein>
<comment type="subcellular location">
    <subcellularLocation>
        <location evidence="1 6">Nucleus</location>
    </subcellularLocation>
</comment>
<evidence type="ECO:0000256" key="4">
    <source>
        <dbReference type="ARBA" id="ARBA00023163"/>
    </source>
</evidence>
<dbReference type="PANTHER" id="PTHR14898">
    <property type="entry name" value="ENHANCER OF POLYCOMB"/>
    <property type="match status" value="1"/>
</dbReference>
<evidence type="ECO:0000313" key="10">
    <source>
        <dbReference type="Proteomes" id="UP000233551"/>
    </source>
</evidence>
<dbReference type="EMBL" id="PGOL01001250">
    <property type="protein sequence ID" value="PKI59681.1"/>
    <property type="molecule type" value="Genomic_DNA"/>
</dbReference>
<keyword evidence="5 6" id="KW-0539">Nucleus</keyword>
<gene>
    <name evidence="9" type="ORF">CRG98_019922</name>
</gene>
<dbReference type="STRING" id="22663.A0A2I0JTT2"/>
<dbReference type="InterPro" id="IPR024943">
    <property type="entry name" value="Enhancer_polycomb"/>
</dbReference>
<evidence type="ECO:0000313" key="9">
    <source>
        <dbReference type="EMBL" id="PKI59681.1"/>
    </source>
</evidence>
<accession>A0A2I0JTT2</accession>
<organism evidence="9 10">
    <name type="scientific">Punica granatum</name>
    <name type="common">Pomegranate</name>
    <dbReference type="NCBI Taxonomy" id="22663"/>
    <lineage>
        <taxon>Eukaryota</taxon>
        <taxon>Viridiplantae</taxon>
        <taxon>Streptophyta</taxon>
        <taxon>Embryophyta</taxon>
        <taxon>Tracheophyta</taxon>
        <taxon>Spermatophyta</taxon>
        <taxon>Magnoliopsida</taxon>
        <taxon>eudicotyledons</taxon>
        <taxon>Gunneridae</taxon>
        <taxon>Pentapetalae</taxon>
        <taxon>rosids</taxon>
        <taxon>malvids</taxon>
        <taxon>Myrtales</taxon>
        <taxon>Lythraceae</taxon>
        <taxon>Punica</taxon>
    </lineage>
</organism>
<keyword evidence="10" id="KW-1185">Reference proteome</keyword>
<feature type="region of interest" description="Disordered" evidence="7">
    <location>
        <begin position="223"/>
        <end position="242"/>
    </location>
</feature>
<evidence type="ECO:0000256" key="5">
    <source>
        <dbReference type="ARBA" id="ARBA00023242"/>
    </source>
</evidence>
<sequence length="648" mass="72796">MPSVGMRRTTRVFGVVKAADGARVLRSGRRLWPESAEGKLRKGGEKDEWYSFVDSKGSGKQIGWAKNVNAKQEAVATDTGDGEDHEMPDAKAVAVVEGVISDVDKMFGVVYCRRRRKRKAPDGPASTFGSGICKLFGTRDDIPMFLANFSAIPDCFRSLHFDIFLKHHPVPSPRVNNLTDEQIDSDDDDELSGDRTSLPSNTKPVADTSGGRLVLHLPLRTLKSDGRSAPSRHGMNTRGIRKRRSSFKTIRARNPSLMGLNKNNGALASDLVSAKKNGFPFSSVVSGGQVRRSGRKKPAQVVNEISTATTTASGEWFLVVKREGLMRYTYKVNEVMKPAVSNRFSHATVWTGDNGWRLEFLNRDDWFKFKDLYKECFDRNKQVVSPTSSTVAAVKIIPVPGVREVPDYEDANLSTFSRPIAYITTSNDEVSRVLVKRTANYDMDCEDEGWLQRFNREQQSSEHREDLEEETFELMIDAFEKAFYYNPHDLSNEKPDADLCANKGRREVVEAVYSYWVKKRKHKRSALIRALQVNQPRKAPLIPKPTLRKKRSFKRQVSHHGRGKQPGLLQALAAEREALEEQRSLKKLEEAKVSASRSLELAVSKRQRAQFLMGNADLAAYRATMALRIAEAAEVAESLNEVANHFLD</sequence>
<evidence type="ECO:0000256" key="2">
    <source>
        <dbReference type="ARBA" id="ARBA00008035"/>
    </source>
</evidence>
<dbReference type="Pfam" id="PF10513">
    <property type="entry name" value="EPL1"/>
    <property type="match status" value="1"/>
</dbReference>
<dbReference type="GO" id="GO:0006357">
    <property type="term" value="P:regulation of transcription by RNA polymerase II"/>
    <property type="evidence" value="ECO:0007669"/>
    <property type="project" value="InterPro"/>
</dbReference>
<dbReference type="GO" id="GO:0005634">
    <property type="term" value="C:nucleus"/>
    <property type="evidence" value="ECO:0007669"/>
    <property type="project" value="UniProtKB-SubCell"/>
</dbReference>
<comment type="caution">
    <text evidence="9">The sequence shown here is derived from an EMBL/GenBank/DDBJ whole genome shotgun (WGS) entry which is preliminary data.</text>
</comment>
<keyword evidence="4 6" id="KW-0804">Transcription</keyword>
<dbReference type="Proteomes" id="UP000233551">
    <property type="component" value="Unassembled WGS sequence"/>
</dbReference>
<keyword evidence="3 6" id="KW-0805">Transcription regulation</keyword>
<evidence type="ECO:0000256" key="6">
    <source>
        <dbReference type="RuleBase" id="RU361124"/>
    </source>
</evidence>
<feature type="domain" description="Enhancer of polycomb-like N-terminal" evidence="8">
    <location>
        <begin position="384"/>
        <end position="481"/>
    </location>
</feature>
<reference evidence="9 10" key="1">
    <citation type="submission" date="2017-11" db="EMBL/GenBank/DDBJ databases">
        <title>De-novo sequencing of pomegranate (Punica granatum L.) genome.</title>
        <authorList>
            <person name="Akparov Z."/>
            <person name="Amiraslanov A."/>
            <person name="Hajiyeva S."/>
            <person name="Abbasov M."/>
            <person name="Kaur K."/>
            <person name="Hamwieh A."/>
            <person name="Solovyev V."/>
            <person name="Salamov A."/>
            <person name="Braich B."/>
            <person name="Kosarev P."/>
            <person name="Mahmoud A."/>
            <person name="Hajiyev E."/>
            <person name="Babayeva S."/>
            <person name="Izzatullayeva V."/>
            <person name="Mammadov A."/>
            <person name="Mammadov A."/>
            <person name="Sharifova S."/>
            <person name="Ojaghi J."/>
            <person name="Eynullazada K."/>
            <person name="Bayramov B."/>
            <person name="Abdulazimova A."/>
            <person name="Shahmuradov I."/>
        </authorList>
    </citation>
    <scope>NUCLEOTIDE SEQUENCE [LARGE SCALE GENOMIC DNA]</scope>
    <source>
        <strain evidence="10">cv. AG2017</strain>
        <tissue evidence="9">Leaf</tissue>
    </source>
</reference>
<dbReference type="GO" id="GO:0035267">
    <property type="term" value="C:NuA4 histone acetyltransferase complex"/>
    <property type="evidence" value="ECO:0007669"/>
    <property type="project" value="InterPro"/>
</dbReference>
<proteinExistence type="inferred from homology"/>
<evidence type="ECO:0000256" key="1">
    <source>
        <dbReference type="ARBA" id="ARBA00004123"/>
    </source>
</evidence>
<name>A0A2I0JTT2_PUNGR</name>
<evidence type="ECO:0000256" key="3">
    <source>
        <dbReference type="ARBA" id="ARBA00023015"/>
    </source>
</evidence>
<dbReference type="AlphaFoldDB" id="A0A2I0JTT2"/>
<feature type="region of interest" description="Disordered" evidence="7">
    <location>
        <begin position="172"/>
        <end position="209"/>
    </location>
</feature>
<dbReference type="InterPro" id="IPR019542">
    <property type="entry name" value="Enhancer_polycomb-like_N"/>
</dbReference>
<evidence type="ECO:0000256" key="7">
    <source>
        <dbReference type="SAM" id="MobiDB-lite"/>
    </source>
</evidence>